<dbReference type="PANTHER" id="PTHR15073:SF1">
    <property type="entry name" value="RETICULOCYTE-BINDING PROTEIN HOMOLOG 2A"/>
    <property type="match status" value="1"/>
</dbReference>
<feature type="region of interest" description="Disordered" evidence="2">
    <location>
        <begin position="526"/>
        <end position="633"/>
    </location>
</feature>
<keyword evidence="1" id="KW-0175">Coiled coil</keyword>
<proteinExistence type="predicted"/>
<dbReference type="RefSeq" id="WP_229830679.1">
    <property type="nucleotide sequence ID" value="NZ_AP023356.1"/>
</dbReference>
<feature type="compositionally biased region" description="Polar residues" evidence="2">
    <location>
        <begin position="697"/>
        <end position="710"/>
    </location>
</feature>
<accession>A0ABN6C8T7</accession>
<dbReference type="InterPro" id="IPR008910">
    <property type="entry name" value="MSC_TM_helix"/>
</dbReference>
<feature type="transmembrane region" description="Helical" evidence="3">
    <location>
        <begin position="178"/>
        <end position="200"/>
    </location>
</feature>
<evidence type="ECO:0000313" key="4">
    <source>
        <dbReference type="EMBL" id="BCJ41642.1"/>
    </source>
</evidence>
<organism evidence="4 5">
    <name type="scientific">Actinoplanes ianthinogenes</name>
    <dbReference type="NCBI Taxonomy" id="122358"/>
    <lineage>
        <taxon>Bacteria</taxon>
        <taxon>Bacillati</taxon>
        <taxon>Actinomycetota</taxon>
        <taxon>Actinomycetes</taxon>
        <taxon>Micromonosporales</taxon>
        <taxon>Micromonosporaceae</taxon>
        <taxon>Actinoplanes</taxon>
    </lineage>
</organism>
<feature type="region of interest" description="Disordered" evidence="2">
    <location>
        <begin position="239"/>
        <end position="513"/>
    </location>
</feature>
<dbReference type="Proteomes" id="UP000676967">
    <property type="component" value="Chromosome"/>
</dbReference>
<dbReference type="Pfam" id="PF05552">
    <property type="entry name" value="MS_channel_1st_1"/>
    <property type="match status" value="1"/>
</dbReference>
<feature type="compositionally biased region" description="Basic and acidic residues" evidence="2">
    <location>
        <begin position="239"/>
        <end position="352"/>
    </location>
</feature>
<evidence type="ECO:0000313" key="5">
    <source>
        <dbReference type="Proteomes" id="UP000676967"/>
    </source>
</evidence>
<name>A0ABN6C8T7_9ACTN</name>
<dbReference type="EMBL" id="AP023356">
    <property type="protein sequence ID" value="BCJ41642.1"/>
    <property type="molecule type" value="Genomic_DNA"/>
</dbReference>
<gene>
    <name evidence="4" type="ORF">Aiant_22990</name>
</gene>
<feature type="region of interest" description="Disordered" evidence="2">
    <location>
        <begin position="668"/>
        <end position="730"/>
    </location>
</feature>
<evidence type="ECO:0000256" key="2">
    <source>
        <dbReference type="SAM" id="MobiDB-lite"/>
    </source>
</evidence>
<feature type="compositionally biased region" description="Low complexity" evidence="2">
    <location>
        <begin position="395"/>
        <end position="404"/>
    </location>
</feature>
<feature type="transmembrane region" description="Helical" evidence="3">
    <location>
        <begin position="144"/>
        <end position="166"/>
    </location>
</feature>
<keyword evidence="3" id="KW-1133">Transmembrane helix</keyword>
<keyword evidence="3" id="KW-0472">Membrane</keyword>
<evidence type="ECO:0000256" key="3">
    <source>
        <dbReference type="SAM" id="Phobius"/>
    </source>
</evidence>
<feature type="transmembrane region" description="Helical" evidence="3">
    <location>
        <begin position="20"/>
        <end position="41"/>
    </location>
</feature>
<evidence type="ECO:0000256" key="1">
    <source>
        <dbReference type="ARBA" id="ARBA00023054"/>
    </source>
</evidence>
<keyword evidence="3" id="KW-0812">Transmembrane</keyword>
<feature type="compositionally biased region" description="Low complexity" evidence="2">
    <location>
        <begin position="526"/>
        <end position="547"/>
    </location>
</feature>
<dbReference type="InterPro" id="IPR051483">
    <property type="entry name" value="MAP7_domain-containing"/>
</dbReference>
<dbReference type="PANTHER" id="PTHR15073">
    <property type="entry name" value="MICROTUBULE-ASSOCIATED PROTEIN"/>
    <property type="match status" value="1"/>
</dbReference>
<protein>
    <recommendedName>
        <fullName evidence="6">Transporter (Transmembrane protein)</fullName>
    </recommendedName>
</protein>
<evidence type="ECO:0008006" key="6">
    <source>
        <dbReference type="Google" id="ProtNLM"/>
    </source>
</evidence>
<reference evidence="4 5" key="1">
    <citation type="submission" date="2020-08" db="EMBL/GenBank/DDBJ databases">
        <title>Whole genome shotgun sequence of Actinoplanes ianthinogenes NBRC 13996.</title>
        <authorList>
            <person name="Komaki H."/>
            <person name="Tamura T."/>
        </authorList>
    </citation>
    <scope>NUCLEOTIDE SEQUENCE [LARGE SCALE GENOMIC DNA]</scope>
    <source>
        <strain evidence="4 5">NBRC 13996</strain>
    </source>
</reference>
<sequence>MTGDGLSRGLSDMWRSLVLYLPVALAFVAVLLIGWLLARLARTITAKALRRVGLDRAAQHGLAGRLLRGTDPVALCARLAYWLVLLITLQLAFGLWGPNQVSTLLNTLIAWLPQLFVAIVIVVAAIAVAGAAHDLIGNALGELGYARVLAKAVAAVIITLGVIAGLDQVGIATTVTRPLLITVLVTVAGVIIVGVGGGLVRPMQQRWEGWLDRAAVESAAIREQARAFAEERARQAEARAEAERRAEEARKAEEARRAEEARKAEEARRAEEDRKAEEARRAEQERKAEEARRLAEAKQAEEARQAAAARRAEEERRAEETRQAEERRRAEEARRAEIERRQREAWAADQRRAAAAQGYAARPDDETQVIPSPGEDGLHFIPGFGRTAGYGGSAGTPSASPGSPDVSRAEESTDPGPLGTPGETAVITPGVRPVWSDYHGGEPASDSTGQPRGETPEGRGDGEPPTTSFGQVSGGGGRLAGTPLDADAEPGSASAGSGGSAVPPNDDTTVPTVLLGGAAAGAGEAAKTVPAGDAEGAAGADSTGSGSVRDQGGAEQEETAGITEGSQHGEAAVITQDEAVVLPQGSEQEESAVLPQGSEQEEGAVLPQGSGQGEAVVLPPDSGQEEAVALPPDSEQEEAAVMGRGSEETTTVIPPGLAQEETAVITQGSEETTTVIPSPGPDRALVIDETGDGDRTQVVSLPGQDQTTQEVPGHPGDDDPTIPSSRPAGG</sequence>
<keyword evidence="5" id="KW-1185">Reference proteome</keyword>
<feature type="transmembrane region" description="Helical" evidence="3">
    <location>
        <begin position="75"/>
        <end position="96"/>
    </location>
</feature>
<feature type="transmembrane region" description="Helical" evidence="3">
    <location>
        <begin position="108"/>
        <end position="132"/>
    </location>
</feature>